<protein>
    <recommendedName>
        <fullName evidence="1">HicB-like antitoxin of toxin-antitoxin system domain-containing protein</fullName>
    </recommendedName>
</protein>
<evidence type="ECO:0000313" key="3">
    <source>
        <dbReference type="Proteomes" id="UP000177097"/>
    </source>
</evidence>
<dbReference type="EMBL" id="MGDX01000016">
    <property type="protein sequence ID" value="OGL71221.1"/>
    <property type="molecule type" value="Genomic_DNA"/>
</dbReference>
<dbReference type="SUPFAM" id="SSF143100">
    <property type="entry name" value="TTHA1013/TTHA0281-like"/>
    <property type="match status" value="1"/>
</dbReference>
<accession>A0A1F7TYW6</accession>
<dbReference type="InterPro" id="IPR051404">
    <property type="entry name" value="TA_system_antitoxin"/>
</dbReference>
<dbReference type="STRING" id="1802389.A3C17_03660"/>
<dbReference type="PANTHER" id="PTHR34504:SF2">
    <property type="entry name" value="UPF0150 PROTEIN SSL0259"/>
    <property type="match status" value="1"/>
</dbReference>
<organism evidence="2 3">
    <name type="scientific">Candidatus Uhrbacteria bacterium RIFCSPHIGHO2_02_FULL_53_13</name>
    <dbReference type="NCBI Taxonomy" id="1802389"/>
    <lineage>
        <taxon>Bacteria</taxon>
        <taxon>Candidatus Uhriibacteriota</taxon>
    </lineage>
</organism>
<dbReference type="Proteomes" id="UP000177097">
    <property type="component" value="Unassembled WGS sequence"/>
</dbReference>
<evidence type="ECO:0000313" key="2">
    <source>
        <dbReference type="EMBL" id="OGL71221.1"/>
    </source>
</evidence>
<comment type="caution">
    <text evidence="2">The sequence shown here is derived from an EMBL/GenBank/DDBJ whole genome shotgun (WGS) entry which is preliminary data.</text>
</comment>
<dbReference type="AlphaFoldDB" id="A0A1F7TYW6"/>
<dbReference type="InterPro" id="IPR035069">
    <property type="entry name" value="TTHA1013/TTHA0281-like"/>
</dbReference>
<gene>
    <name evidence="2" type="ORF">A3C17_03660</name>
</gene>
<sequence length="81" mass="8716">MKSKRIYNFTAIFQPSSEGGYVVSVPALPGCFTQGETLDEAKAMAEEAIGLYLESLIDAGEPIPEDRGEFVGHIQVKAQPA</sequence>
<evidence type="ECO:0000259" key="1">
    <source>
        <dbReference type="Pfam" id="PF15919"/>
    </source>
</evidence>
<proteinExistence type="predicted"/>
<reference evidence="2 3" key="1">
    <citation type="journal article" date="2016" name="Nat. Commun.">
        <title>Thousands of microbial genomes shed light on interconnected biogeochemical processes in an aquifer system.</title>
        <authorList>
            <person name="Anantharaman K."/>
            <person name="Brown C.T."/>
            <person name="Hug L.A."/>
            <person name="Sharon I."/>
            <person name="Castelle C.J."/>
            <person name="Probst A.J."/>
            <person name="Thomas B.C."/>
            <person name="Singh A."/>
            <person name="Wilkins M.J."/>
            <person name="Karaoz U."/>
            <person name="Brodie E.L."/>
            <person name="Williams K.H."/>
            <person name="Hubbard S.S."/>
            <person name="Banfield J.F."/>
        </authorList>
    </citation>
    <scope>NUCLEOTIDE SEQUENCE [LARGE SCALE GENOMIC DNA]</scope>
</reference>
<dbReference type="Pfam" id="PF15919">
    <property type="entry name" value="HicB_lk_antitox"/>
    <property type="match status" value="1"/>
</dbReference>
<dbReference type="PANTHER" id="PTHR34504">
    <property type="entry name" value="ANTITOXIN HICB"/>
    <property type="match status" value="1"/>
</dbReference>
<name>A0A1F7TYW6_9BACT</name>
<feature type="domain" description="HicB-like antitoxin of toxin-antitoxin system" evidence="1">
    <location>
        <begin position="11"/>
        <end position="65"/>
    </location>
</feature>
<dbReference type="Gene3D" id="3.30.160.250">
    <property type="match status" value="1"/>
</dbReference>
<dbReference type="InterPro" id="IPR031807">
    <property type="entry name" value="HicB-like"/>
</dbReference>